<dbReference type="GO" id="GO:0005886">
    <property type="term" value="C:plasma membrane"/>
    <property type="evidence" value="ECO:0007669"/>
    <property type="project" value="TreeGrafter"/>
</dbReference>
<sequence>MINAFHKFYYESGAWDRVAYLGVPTQKCPTDMWVYQELIHELKPDIVVECGTAFGGSALYLAHLMDAVGSGKLISIDINYKEKRPDHPRIAYLTGSSTAPEVLSQVRERIAGAGTVMVILDSDHSRDHVLAELRAYSPLVSLGSYLIVEDSNVNGHPADPAHGPGPMEALREFLDENRDFAVDRAREKFYLTFNPNGYLKRIR</sequence>
<evidence type="ECO:0000256" key="1">
    <source>
        <dbReference type="ARBA" id="ARBA00022603"/>
    </source>
</evidence>
<evidence type="ECO:0000256" key="2">
    <source>
        <dbReference type="ARBA" id="ARBA00022679"/>
    </source>
</evidence>
<dbReference type="PANTHER" id="PTHR40048:SF1">
    <property type="entry name" value="RHAMNOSYL O-METHYLTRANSFERASE"/>
    <property type="match status" value="1"/>
</dbReference>
<dbReference type="SUPFAM" id="SSF53335">
    <property type="entry name" value="S-adenosyl-L-methionine-dependent methyltransferases"/>
    <property type="match status" value="1"/>
</dbReference>
<comment type="caution">
    <text evidence="3">The sequence shown here is derived from an EMBL/GenBank/DDBJ whole genome shotgun (WGS) entry which is preliminary data.</text>
</comment>
<keyword evidence="2" id="KW-0808">Transferase</keyword>
<dbReference type="Gene3D" id="3.40.50.150">
    <property type="entry name" value="Vaccinia Virus protein VP39"/>
    <property type="match status" value="1"/>
</dbReference>
<reference evidence="3 4" key="1">
    <citation type="journal article" date="2016" name="Nat. Commun.">
        <title>Thousands of microbial genomes shed light on interconnected biogeochemical processes in an aquifer system.</title>
        <authorList>
            <person name="Anantharaman K."/>
            <person name="Brown C.T."/>
            <person name="Hug L.A."/>
            <person name="Sharon I."/>
            <person name="Castelle C.J."/>
            <person name="Probst A.J."/>
            <person name="Thomas B.C."/>
            <person name="Singh A."/>
            <person name="Wilkins M.J."/>
            <person name="Karaoz U."/>
            <person name="Brodie E.L."/>
            <person name="Williams K.H."/>
            <person name="Hubbard S.S."/>
            <person name="Banfield J.F."/>
        </authorList>
    </citation>
    <scope>NUCLEOTIDE SEQUENCE [LARGE SCALE GENOMIC DNA]</scope>
</reference>
<dbReference type="PANTHER" id="PTHR40048">
    <property type="entry name" value="RHAMNOSYL O-METHYLTRANSFERASE"/>
    <property type="match status" value="1"/>
</dbReference>
<dbReference type="STRING" id="1802391.A3D72_00590"/>
<name>A0A1F7U4M9_9BACT</name>
<dbReference type="AlphaFoldDB" id="A0A1F7U4M9"/>
<dbReference type="GO" id="GO:0071770">
    <property type="term" value="P:DIM/DIP cell wall layer assembly"/>
    <property type="evidence" value="ECO:0007669"/>
    <property type="project" value="TreeGrafter"/>
</dbReference>
<keyword evidence="1" id="KW-0489">Methyltransferase</keyword>
<dbReference type="GO" id="GO:0008610">
    <property type="term" value="P:lipid biosynthetic process"/>
    <property type="evidence" value="ECO:0007669"/>
    <property type="project" value="InterPro"/>
</dbReference>
<proteinExistence type="predicted"/>
<protein>
    <submittedName>
        <fullName evidence="3">Cephalosporin hydroxylase</fullName>
    </submittedName>
</protein>
<evidence type="ECO:0000313" key="3">
    <source>
        <dbReference type="EMBL" id="OGL72724.1"/>
    </source>
</evidence>
<dbReference type="InterPro" id="IPR007072">
    <property type="entry name" value="RNMT_CmcI"/>
</dbReference>
<dbReference type="EMBL" id="MGDZ01000053">
    <property type="protein sequence ID" value="OGL72724.1"/>
    <property type="molecule type" value="Genomic_DNA"/>
</dbReference>
<gene>
    <name evidence="3" type="ORF">A3D72_00590</name>
</gene>
<organism evidence="3 4">
    <name type="scientific">Candidatus Uhrbacteria bacterium RIFCSPHIGHO2_02_FULL_57_19</name>
    <dbReference type="NCBI Taxonomy" id="1802391"/>
    <lineage>
        <taxon>Bacteria</taxon>
        <taxon>Candidatus Uhriibacteriota</taxon>
    </lineage>
</organism>
<dbReference type="Pfam" id="PF04989">
    <property type="entry name" value="RMNT_CmcI"/>
    <property type="match status" value="1"/>
</dbReference>
<dbReference type="GO" id="GO:0032259">
    <property type="term" value="P:methylation"/>
    <property type="evidence" value="ECO:0007669"/>
    <property type="project" value="UniProtKB-KW"/>
</dbReference>
<dbReference type="InterPro" id="IPR029063">
    <property type="entry name" value="SAM-dependent_MTases_sf"/>
</dbReference>
<evidence type="ECO:0000313" key="4">
    <source>
        <dbReference type="Proteomes" id="UP000176303"/>
    </source>
</evidence>
<dbReference type="Proteomes" id="UP000176303">
    <property type="component" value="Unassembled WGS sequence"/>
</dbReference>
<accession>A0A1F7U4M9</accession>
<dbReference type="GO" id="GO:0008168">
    <property type="term" value="F:methyltransferase activity"/>
    <property type="evidence" value="ECO:0007669"/>
    <property type="project" value="UniProtKB-KW"/>
</dbReference>